<keyword evidence="5 7" id="KW-1133">Transmembrane helix</keyword>
<feature type="transmembrane region" description="Helical" evidence="7">
    <location>
        <begin position="272"/>
        <end position="293"/>
    </location>
</feature>
<evidence type="ECO:0000256" key="1">
    <source>
        <dbReference type="ARBA" id="ARBA00004651"/>
    </source>
</evidence>
<evidence type="ECO:0000313" key="10">
    <source>
        <dbReference type="EMBL" id="TDQ19464.1"/>
    </source>
</evidence>
<evidence type="ECO:0000256" key="5">
    <source>
        <dbReference type="ARBA" id="ARBA00022989"/>
    </source>
</evidence>
<accession>A0A4R6TDD8</accession>
<comment type="subcellular location">
    <subcellularLocation>
        <location evidence="1">Cell membrane</location>
        <topology evidence="1">Multi-pass membrane protein</topology>
    </subcellularLocation>
</comment>
<evidence type="ECO:0000256" key="6">
    <source>
        <dbReference type="ARBA" id="ARBA00023136"/>
    </source>
</evidence>
<reference evidence="10 11" key="1">
    <citation type="submission" date="2019-03" db="EMBL/GenBank/DDBJ databases">
        <title>Genomic Encyclopedia of Type Strains, Phase III (KMG-III): the genomes of soil and plant-associated and newly described type strains.</title>
        <authorList>
            <person name="Whitman W."/>
        </authorList>
    </citation>
    <scope>NUCLEOTIDE SEQUENCE [LARGE SCALE GENOMIC DNA]</scope>
    <source>
        <strain evidence="10 11">CECT 8446</strain>
    </source>
</reference>
<dbReference type="SUPFAM" id="SSF50182">
    <property type="entry name" value="Sm-like ribonucleoproteins"/>
    <property type="match status" value="1"/>
</dbReference>
<dbReference type="InterPro" id="IPR049278">
    <property type="entry name" value="MS_channel_C"/>
</dbReference>
<gene>
    <name evidence="10" type="ORF">DFQ04_1285</name>
</gene>
<dbReference type="InterPro" id="IPR023408">
    <property type="entry name" value="MscS_beta-dom_sf"/>
</dbReference>
<feature type="transmembrane region" description="Helical" evidence="7">
    <location>
        <begin position="346"/>
        <end position="373"/>
    </location>
</feature>
<dbReference type="InterPro" id="IPR010920">
    <property type="entry name" value="LSM_dom_sf"/>
</dbReference>
<evidence type="ECO:0000259" key="8">
    <source>
        <dbReference type="Pfam" id="PF00924"/>
    </source>
</evidence>
<evidence type="ECO:0000313" key="11">
    <source>
        <dbReference type="Proteomes" id="UP000294535"/>
    </source>
</evidence>
<organism evidence="10 11">
    <name type="scientific">Algoriphagus boseongensis</name>
    <dbReference type="NCBI Taxonomy" id="1442587"/>
    <lineage>
        <taxon>Bacteria</taxon>
        <taxon>Pseudomonadati</taxon>
        <taxon>Bacteroidota</taxon>
        <taxon>Cytophagia</taxon>
        <taxon>Cytophagales</taxon>
        <taxon>Cyclobacteriaceae</taxon>
        <taxon>Algoriphagus</taxon>
    </lineage>
</organism>
<dbReference type="InterPro" id="IPR006685">
    <property type="entry name" value="MscS_channel_2nd"/>
</dbReference>
<dbReference type="Proteomes" id="UP000294535">
    <property type="component" value="Unassembled WGS sequence"/>
</dbReference>
<keyword evidence="11" id="KW-1185">Reference proteome</keyword>
<keyword evidence="3" id="KW-1003">Cell membrane</keyword>
<dbReference type="InterPro" id="IPR045275">
    <property type="entry name" value="MscS_archaea/bacteria_type"/>
</dbReference>
<feature type="domain" description="Mechanosensitive ion channel MscS C-terminal" evidence="9">
    <location>
        <begin position="437"/>
        <end position="518"/>
    </location>
</feature>
<sequence>MKYTRSTFWILVGLVSFFLFSFTIAFGQNSTLTSEIISDTLTLPGYPVYGSNQDTLFLVYSRLGSLKAEDRAARVTQRIYELARNDRYNSDSLKLEEIEGTMDVLYGDQIIVSISSLDAKNYGAGVEELALRCRNRIDQYILEYQKENQAEAWLLRIVMTLAALLSAILIFYLVGKGTKKLEGWIRRKEKVIFKDLSYKGYTFLNKDQEIILATKVLHFFKWVLIFFFLYLLLPILFSIFPFSRDWSEIILNLVLDPVKDGIRAIWDYLPNLFSILVIVIFVNYLIRFVRFVFKEIQDEKLNISGFHPDWAMPTYNIARFLLLAFMLVLIFPYLPGSDSVVFKGVSVFLGILFSLGSSSAITNMIAGLVITYMRPFKLGDRIKIADATGDVIEKTLLVTRIRTTKNEIITIPNSSVLSGNTVNYSLQAEKEGLILHTTITLGYDIPWPKVHKVLIDAAIATEHVMTEPKPFVLQTSLDDFYVSYQLNAYTKMANIQAKVYSELHQNIQDFCRDNDIEIMSPHYRANRDGSDSTIPSKE</sequence>
<dbReference type="AlphaFoldDB" id="A0A4R6TDD8"/>
<dbReference type="Pfam" id="PF21082">
    <property type="entry name" value="MS_channel_3rd"/>
    <property type="match status" value="1"/>
</dbReference>
<dbReference type="Gene3D" id="2.30.30.60">
    <property type="match status" value="1"/>
</dbReference>
<comment type="caution">
    <text evidence="10">The sequence shown here is derived from an EMBL/GenBank/DDBJ whole genome shotgun (WGS) entry which is preliminary data.</text>
</comment>
<dbReference type="EMBL" id="SNYF01000005">
    <property type="protein sequence ID" value="TDQ19464.1"/>
    <property type="molecule type" value="Genomic_DNA"/>
</dbReference>
<dbReference type="OrthoDB" id="9809206at2"/>
<proteinExistence type="inferred from homology"/>
<protein>
    <submittedName>
        <fullName evidence="10">Mechanosensitive ion channel-like protein</fullName>
    </submittedName>
</protein>
<dbReference type="Gene3D" id="1.10.287.1260">
    <property type="match status" value="1"/>
</dbReference>
<dbReference type="Pfam" id="PF00924">
    <property type="entry name" value="MS_channel_2nd"/>
    <property type="match status" value="1"/>
</dbReference>
<dbReference type="GO" id="GO:0008381">
    <property type="term" value="F:mechanosensitive monoatomic ion channel activity"/>
    <property type="evidence" value="ECO:0007669"/>
    <property type="project" value="InterPro"/>
</dbReference>
<evidence type="ECO:0000256" key="7">
    <source>
        <dbReference type="SAM" id="Phobius"/>
    </source>
</evidence>
<evidence type="ECO:0000256" key="4">
    <source>
        <dbReference type="ARBA" id="ARBA00022692"/>
    </source>
</evidence>
<evidence type="ECO:0000256" key="3">
    <source>
        <dbReference type="ARBA" id="ARBA00022475"/>
    </source>
</evidence>
<feature type="domain" description="Mechanosensitive ion channel MscS" evidence="8">
    <location>
        <begin position="361"/>
        <end position="425"/>
    </location>
</feature>
<feature type="transmembrane region" description="Helical" evidence="7">
    <location>
        <begin position="153"/>
        <end position="174"/>
    </location>
</feature>
<keyword evidence="4 7" id="KW-0812">Transmembrane</keyword>
<feature type="transmembrane region" description="Helical" evidence="7">
    <location>
        <begin position="222"/>
        <end position="242"/>
    </location>
</feature>
<dbReference type="Gene3D" id="3.30.70.100">
    <property type="match status" value="1"/>
</dbReference>
<keyword evidence="6 7" id="KW-0472">Membrane</keyword>
<dbReference type="SUPFAM" id="SSF82689">
    <property type="entry name" value="Mechanosensitive channel protein MscS (YggB), C-terminal domain"/>
    <property type="match status" value="1"/>
</dbReference>
<name>A0A4R6TDD8_9BACT</name>
<dbReference type="InterPro" id="IPR011066">
    <property type="entry name" value="MscS_channel_C_sf"/>
</dbReference>
<dbReference type="PANTHER" id="PTHR30221:SF18">
    <property type="entry name" value="SLL0590 PROTEIN"/>
    <property type="match status" value="1"/>
</dbReference>
<dbReference type="PANTHER" id="PTHR30221">
    <property type="entry name" value="SMALL-CONDUCTANCE MECHANOSENSITIVE CHANNEL"/>
    <property type="match status" value="1"/>
</dbReference>
<dbReference type="GO" id="GO:0005886">
    <property type="term" value="C:plasma membrane"/>
    <property type="evidence" value="ECO:0007669"/>
    <property type="project" value="UniProtKB-SubCell"/>
</dbReference>
<feature type="transmembrane region" description="Helical" evidence="7">
    <location>
        <begin position="314"/>
        <end position="334"/>
    </location>
</feature>
<evidence type="ECO:0000256" key="2">
    <source>
        <dbReference type="ARBA" id="ARBA00008017"/>
    </source>
</evidence>
<comment type="similarity">
    <text evidence="2">Belongs to the MscS (TC 1.A.23) family.</text>
</comment>
<dbReference type="RefSeq" id="WP_133553799.1">
    <property type="nucleotide sequence ID" value="NZ_SNYF01000005.1"/>
</dbReference>
<evidence type="ECO:0000259" key="9">
    <source>
        <dbReference type="Pfam" id="PF21082"/>
    </source>
</evidence>